<keyword evidence="1" id="KW-1133">Transmembrane helix</keyword>
<keyword evidence="1" id="KW-0812">Transmembrane</keyword>
<accession>A0AAD6PGZ7</accession>
<evidence type="ECO:0000313" key="3">
    <source>
        <dbReference type="Proteomes" id="UP001162972"/>
    </source>
</evidence>
<proteinExistence type="predicted"/>
<gene>
    <name evidence="2" type="ORF">OIU84_020425</name>
</gene>
<evidence type="ECO:0000313" key="2">
    <source>
        <dbReference type="EMBL" id="KAJ6428755.1"/>
    </source>
</evidence>
<keyword evidence="1" id="KW-0472">Membrane</keyword>
<name>A0AAD6PGZ7_9ROSI</name>
<sequence length="95" mass="10445">MYVLQLGPDGLTRRLLLGPYTVFAPEGGGFMVFIVLANAPVSEVLRKTRIIRSMAFTITEGTVFMQNPAMADEEDLSAVPRARFLPAACSFICIY</sequence>
<dbReference type="AlphaFoldDB" id="A0AAD6PGZ7"/>
<protein>
    <submittedName>
        <fullName evidence="2">Uncharacterized protein</fullName>
    </submittedName>
</protein>
<evidence type="ECO:0000256" key="1">
    <source>
        <dbReference type="SAM" id="Phobius"/>
    </source>
</evidence>
<comment type="caution">
    <text evidence="2">The sequence shown here is derived from an EMBL/GenBank/DDBJ whole genome shotgun (WGS) entry which is preliminary data.</text>
</comment>
<dbReference type="EMBL" id="JAPFFJ010000004">
    <property type="protein sequence ID" value="KAJ6428755.1"/>
    <property type="molecule type" value="Genomic_DNA"/>
</dbReference>
<reference evidence="2 3" key="1">
    <citation type="journal article" date="2023" name="Int. J. Mol. Sci.">
        <title>De Novo Assembly and Annotation of 11 Diverse Shrub Willow (Salix) Genomes Reveals Novel Gene Organization in Sex-Linked Regions.</title>
        <authorList>
            <person name="Hyden B."/>
            <person name="Feng K."/>
            <person name="Yates T.B."/>
            <person name="Jawdy S."/>
            <person name="Cereghino C."/>
            <person name="Smart L.B."/>
            <person name="Muchero W."/>
        </authorList>
    </citation>
    <scope>NUCLEOTIDE SEQUENCE [LARGE SCALE GENOMIC DNA]</scope>
    <source>
        <tissue evidence="2">Shoot tip</tissue>
    </source>
</reference>
<dbReference type="Proteomes" id="UP001162972">
    <property type="component" value="Chromosome 8"/>
</dbReference>
<keyword evidence="3" id="KW-1185">Reference proteome</keyword>
<organism evidence="2 3">
    <name type="scientific">Salix udensis</name>
    <dbReference type="NCBI Taxonomy" id="889485"/>
    <lineage>
        <taxon>Eukaryota</taxon>
        <taxon>Viridiplantae</taxon>
        <taxon>Streptophyta</taxon>
        <taxon>Embryophyta</taxon>
        <taxon>Tracheophyta</taxon>
        <taxon>Spermatophyta</taxon>
        <taxon>Magnoliopsida</taxon>
        <taxon>eudicotyledons</taxon>
        <taxon>Gunneridae</taxon>
        <taxon>Pentapetalae</taxon>
        <taxon>rosids</taxon>
        <taxon>fabids</taxon>
        <taxon>Malpighiales</taxon>
        <taxon>Salicaceae</taxon>
        <taxon>Saliceae</taxon>
        <taxon>Salix</taxon>
    </lineage>
</organism>
<feature type="transmembrane region" description="Helical" evidence="1">
    <location>
        <begin position="20"/>
        <end position="39"/>
    </location>
</feature>